<dbReference type="RefSeq" id="WP_083221077.1">
    <property type="nucleotide sequence ID" value="NZ_CAWNSS010000060.1"/>
</dbReference>
<protein>
    <recommendedName>
        <fullName evidence="3">Lipoprotein</fullName>
    </recommendedName>
</protein>
<dbReference type="PROSITE" id="PS51257">
    <property type="entry name" value="PROKAR_LIPOPROTEIN"/>
    <property type="match status" value="1"/>
</dbReference>
<comment type="caution">
    <text evidence="1">The sequence shown here is derived from an EMBL/GenBank/DDBJ whole genome shotgun (WGS) entry which is preliminary data.</text>
</comment>
<dbReference type="AlphaFoldDB" id="A0A2N3J035"/>
<dbReference type="Proteomes" id="UP000233467">
    <property type="component" value="Unassembled WGS sequence"/>
</dbReference>
<sequence>MKRWGLLLSSIMLSGCTQWPPAGYGGLAEVRPTRIPVNEDERKVWSRYDEAQKTLDSQIVQLQQSHLRECMPAELKQLQSQRIDIERDMHGRLWSEVGWRQTVLAQSLQKVRLRLQQTTVAGCSTDWSGLPLRQWGQT</sequence>
<keyword evidence="2" id="KW-1185">Reference proteome</keyword>
<dbReference type="EMBL" id="NQMM01000027">
    <property type="protein sequence ID" value="PKQ78840.1"/>
    <property type="molecule type" value="Genomic_DNA"/>
</dbReference>
<name>A0A2N3J035_AERSO</name>
<organism evidence="1 2">
    <name type="scientific">Aeromonas sobria</name>
    <dbReference type="NCBI Taxonomy" id="646"/>
    <lineage>
        <taxon>Bacteria</taxon>
        <taxon>Pseudomonadati</taxon>
        <taxon>Pseudomonadota</taxon>
        <taxon>Gammaproteobacteria</taxon>
        <taxon>Aeromonadales</taxon>
        <taxon>Aeromonadaceae</taxon>
        <taxon>Aeromonas</taxon>
    </lineage>
</organism>
<gene>
    <name evidence="1" type="ORF">CJP16_09880</name>
</gene>
<accession>A0A2N3J035</accession>
<evidence type="ECO:0008006" key="3">
    <source>
        <dbReference type="Google" id="ProtNLM"/>
    </source>
</evidence>
<reference evidence="1 2" key="1">
    <citation type="journal article" date="2017" name="Front. Microbiol.">
        <title>Strong Genomic and Phenotypic Heterogeneity in the Aeromonas sobria Species Complex.</title>
        <authorList>
            <person name="Gauthier J."/>
            <person name="Vincent A.T."/>
            <person name="Charette S.J."/>
            <person name="Derome N."/>
        </authorList>
    </citation>
    <scope>NUCLEOTIDE SEQUENCE [LARGE SCALE GENOMIC DNA]</scope>
    <source>
        <strain evidence="1 2">TM18</strain>
    </source>
</reference>
<evidence type="ECO:0000313" key="1">
    <source>
        <dbReference type="EMBL" id="PKQ78840.1"/>
    </source>
</evidence>
<evidence type="ECO:0000313" key="2">
    <source>
        <dbReference type="Proteomes" id="UP000233467"/>
    </source>
</evidence>
<proteinExistence type="predicted"/>